<dbReference type="AlphaFoldDB" id="A0A514LL25"/>
<reference evidence="7" key="1">
    <citation type="submission" date="2019-01" db="EMBL/GenBank/DDBJ databases">
        <title>Genomic analysis of Salicibibacter sp. NKC3-5.</title>
        <authorList>
            <person name="Oh Y.J."/>
        </authorList>
    </citation>
    <scope>NUCLEOTIDE SEQUENCE [LARGE SCALE GENOMIC DNA]</scope>
    <source>
        <strain evidence="7">NKC3-5</strain>
    </source>
</reference>
<keyword evidence="1" id="KW-0678">Repressor</keyword>
<evidence type="ECO:0000256" key="1">
    <source>
        <dbReference type="ARBA" id="ARBA00022491"/>
    </source>
</evidence>
<dbReference type="GO" id="GO:0003700">
    <property type="term" value="F:DNA-binding transcription factor activity"/>
    <property type="evidence" value="ECO:0007669"/>
    <property type="project" value="TreeGrafter"/>
</dbReference>
<dbReference type="OrthoDB" id="1639518at2"/>
<keyword evidence="4" id="KW-0804">Transcription</keyword>
<dbReference type="InterPro" id="IPR000843">
    <property type="entry name" value="HTH_LacI"/>
</dbReference>
<dbReference type="SMART" id="SM00354">
    <property type="entry name" value="HTH_LACI"/>
    <property type="match status" value="1"/>
</dbReference>
<keyword evidence="7" id="KW-1185">Reference proteome</keyword>
<dbReference type="Pfam" id="PF00356">
    <property type="entry name" value="LacI"/>
    <property type="match status" value="1"/>
</dbReference>
<dbReference type="Gene3D" id="1.10.260.40">
    <property type="entry name" value="lambda repressor-like DNA-binding domains"/>
    <property type="match status" value="1"/>
</dbReference>
<dbReference type="SUPFAM" id="SSF47413">
    <property type="entry name" value="lambda repressor-like DNA-binding domains"/>
    <property type="match status" value="1"/>
</dbReference>
<protein>
    <submittedName>
        <fullName evidence="6">LacI family transcriptional regulator</fullName>
    </submittedName>
</protein>
<proteinExistence type="predicted"/>
<keyword evidence="2" id="KW-0805">Transcription regulation</keyword>
<keyword evidence="3" id="KW-0238">DNA-binding</keyword>
<dbReference type="CDD" id="cd01392">
    <property type="entry name" value="HTH_LacI"/>
    <property type="match status" value="1"/>
</dbReference>
<evidence type="ECO:0000313" key="7">
    <source>
        <dbReference type="Proteomes" id="UP000319756"/>
    </source>
</evidence>
<evidence type="ECO:0000256" key="2">
    <source>
        <dbReference type="ARBA" id="ARBA00023015"/>
    </source>
</evidence>
<name>A0A514LL25_9BACI</name>
<dbReference type="Pfam" id="PF13377">
    <property type="entry name" value="Peripla_BP_3"/>
    <property type="match status" value="1"/>
</dbReference>
<sequence>MEDVANHASVSKSTVSQFLNQRYEYMAGDTKKRIEKAIQTLGYNPNYVARSLKQKKTLTIGIIVANILHRFSTMAIRAIEDFCYEKDYNTIVCNADDDPLKERRYIQLLRAKQVDGLIIIPTEGNYEIYDGMQKEDFPVVFMDRKINGLTIPTITIENREAASRAVQHFYDLGHHRIGMLTPPLNISTRQERVEGFIKGYRLNNLVYDEKLIRNAEVEQVANELEKMLNLSDPPTAILSGNDLVLIEILSYAKKYDVKIPGDLALITFDDVTFANFYYPSLTTIAQPAYEMGEAAADQLIKRMKVMNYSRGANQDGNKIEFASTLVVRESCGS</sequence>
<dbReference type="InterPro" id="IPR010982">
    <property type="entry name" value="Lambda_DNA-bd_dom_sf"/>
</dbReference>
<dbReference type="Gene3D" id="3.40.50.2300">
    <property type="match status" value="2"/>
</dbReference>
<accession>A0A514LL25</accession>
<dbReference type="EMBL" id="CP035485">
    <property type="protein sequence ID" value="QDI92562.1"/>
    <property type="molecule type" value="Genomic_DNA"/>
</dbReference>
<evidence type="ECO:0000256" key="3">
    <source>
        <dbReference type="ARBA" id="ARBA00023125"/>
    </source>
</evidence>
<gene>
    <name evidence="6" type="ORF">EPH95_16385</name>
</gene>
<dbReference type="Proteomes" id="UP000319756">
    <property type="component" value="Chromosome"/>
</dbReference>
<feature type="domain" description="HTH lacI-type" evidence="5">
    <location>
        <begin position="1"/>
        <end position="54"/>
    </location>
</feature>
<organism evidence="6 7">
    <name type="scientific">Salicibibacter halophilus</name>
    <dbReference type="NCBI Taxonomy" id="2502791"/>
    <lineage>
        <taxon>Bacteria</taxon>
        <taxon>Bacillati</taxon>
        <taxon>Bacillota</taxon>
        <taxon>Bacilli</taxon>
        <taxon>Bacillales</taxon>
        <taxon>Bacillaceae</taxon>
        <taxon>Salicibibacter</taxon>
    </lineage>
</organism>
<dbReference type="SUPFAM" id="SSF53822">
    <property type="entry name" value="Periplasmic binding protein-like I"/>
    <property type="match status" value="1"/>
</dbReference>
<dbReference type="CDD" id="cd19977">
    <property type="entry name" value="PBP1_EndR-like"/>
    <property type="match status" value="1"/>
</dbReference>
<dbReference type="InterPro" id="IPR028082">
    <property type="entry name" value="Peripla_BP_I"/>
</dbReference>
<dbReference type="RefSeq" id="WP_142091065.1">
    <property type="nucleotide sequence ID" value="NZ_CP035485.1"/>
</dbReference>
<dbReference type="PANTHER" id="PTHR30146:SF148">
    <property type="entry name" value="HTH-TYPE TRANSCRIPTIONAL REPRESSOR PURR-RELATED"/>
    <property type="match status" value="1"/>
</dbReference>
<dbReference type="InterPro" id="IPR046335">
    <property type="entry name" value="LacI/GalR-like_sensor"/>
</dbReference>
<evidence type="ECO:0000313" key="6">
    <source>
        <dbReference type="EMBL" id="QDI92562.1"/>
    </source>
</evidence>
<dbReference type="GO" id="GO:0000976">
    <property type="term" value="F:transcription cis-regulatory region binding"/>
    <property type="evidence" value="ECO:0007669"/>
    <property type="project" value="TreeGrafter"/>
</dbReference>
<evidence type="ECO:0000256" key="4">
    <source>
        <dbReference type="ARBA" id="ARBA00023163"/>
    </source>
</evidence>
<evidence type="ECO:0000259" key="5">
    <source>
        <dbReference type="PROSITE" id="PS50932"/>
    </source>
</evidence>
<dbReference type="KEGG" id="sale:EPH95_16385"/>
<dbReference type="PANTHER" id="PTHR30146">
    <property type="entry name" value="LACI-RELATED TRANSCRIPTIONAL REPRESSOR"/>
    <property type="match status" value="1"/>
</dbReference>
<dbReference type="PROSITE" id="PS50932">
    <property type="entry name" value="HTH_LACI_2"/>
    <property type="match status" value="1"/>
</dbReference>